<dbReference type="AlphaFoldDB" id="A0A142KE44"/>
<dbReference type="Proteomes" id="UP000178666">
    <property type="component" value="Chromosome"/>
</dbReference>
<reference evidence="3 5" key="1">
    <citation type="journal article" date="2016" name="Plant Dis.">
        <title>Improved production of propionic acid using genome shuffling.</title>
        <authorList>
            <person name="Luna-Flores C.H."/>
            <person name="Palfreyman R.W."/>
            <person name="Kromer J.O."/>
            <person name="Nielsen L.K."/>
            <person name="Marcellin E."/>
        </authorList>
    </citation>
    <scope>NUCLEOTIDE SEQUENCE [LARGE SCALE GENOMIC DNA]</scope>
    <source>
        <strain evidence="3 5">F3E8</strain>
    </source>
</reference>
<evidence type="ECO:0000313" key="2">
    <source>
        <dbReference type="EMBL" id="AMS04382.1"/>
    </source>
</evidence>
<keyword evidence="5" id="KW-1185">Reference proteome</keyword>
<dbReference type="KEGG" id="aaci:ASQ49_12180"/>
<sequence length="147" mass="15045">MEMAVLDEPSRHADTTSTLLSRMLRTALLWALGSGILAVAGWALAGHPVQVAGAAGGAGLALVFLAGGRSVQVLARTRNLGAAMTVFLTQLLVLGVVGGLIAQHGGAGRWGMPAATGVLAVALGWTAGVVVAGRRRNQPIYERRAQE</sequence>
<evidence type="ECO:0000313" key="3">
    <source>
        <dbReference type="EMBL" id="AOZ45876.1"/>
    </source>
</evidence>
<dbReference type="Proteomes" id="UP000075221">
    <property type="component" value="Chromosome"/>
</dbReference>
<name>A0A142KE44_9ACTN</name>
<gene>
    <name evidence="3" type="ORF">A8L58_03180</name>
    <name evidence="2" type="ORF">AXH35_01715</name>
</gene>
<evidence type="ECO:0000313" key="4">
    <source>
        <dbReference type="Proteomes" id="UP000075221"/>
    </source>
</evidence>
<feature type="transmembrane region" description="Helical" evidence="1">
    <location>
        <begin position="80"/>
        <end position="102"/>
    </location>
</feature>
<protein>
    <submittedName>
        <fullName evidence="2">Uncharacterized protein</fullName>
    </submittedName>
</protein>
<dbReference type="EMBL" id="CP015970">
    <property type="protein sequence ID" value="AOZ45876.1"/>
    <property type="molecule type" value="Genomic_DNA"/>
</dbReference>
<feature type="transmembrane region" description="Helical" evidence="1">
    <location>
        <begin position="114"/>
        <end position="133"/>
    </location>
</feature>
<keyword evidence="1" id="KW-0472">Membrane</keyword>
<dbReference type="EMBL" id="CP014352">
    <property type="protein sequence ID" value="AMS04382.1"/>
    <property type="molecule type" value="Genomic_DNA"/>
</dbReference>
<proteinExistence type="predicted"/>
<reference evidence="2 4" key="2">
    <citation type="submission" date="2016-02" db="EMBL/GenBank/DDBJ databases">
        <title>Complete Genome Sequence of Propionibacterium acidipropionici ATCC 55737.</title>
        <authorList>
            <person name="Luna Flores C.H."/>
            <person name="Nielsen L.K."/>
            <person name="Marcellin E."/>
        </authorList>
    </citation>
    <scope>NUCLEOTIDE SEQUENCE [LARGE SCALE GENOMIC DNA]</scope>
    <source>
        <strain evidence="2 4">ATCC 55737</strain>
    </source>
</reference>
<feature type="transmembrane region" description="Helical" evidence="1">
    <location>
        <begin position="51"/>
        <end position="68"/>
    </location>
</feature>
<organism evidence="2 4">
    <name type="scientific">Acidipropionibacterium acidipropionici</name>
    <dbReference type="NCBI Taxonomy" id="1748"/>
    <lineage>
        <taxon>Bacteria</taxon>
        <taxon>Bacillati</taxon>
        <taxon>Actinomycetota</taxon>
        <taxon>Actinomycetes</taxon>
        <taxon>Propionibacteriales</taxon>
        <taxon>Propionibacteriaceae</taxon>
        <taxon>Acidipropionibacterium</taxon>
    </lineage>
</organism>
<keyword evidence="1" id="KW-1133">Transmembrane helix</keyword>
<feature type="transmembrane region" description="Helical" evidence="1">
    <location>
        <begin position="27"/>
        <end position="45"/>
    </location>
</feature>
<evidence type="ECO:0000256" key="1">
    <source>
        <dbReference type="SAM" id="Phobius"/>
    </source>
</evidence>
<evidence type="ECO:0000313" key="5">
    <source>
        <dbReference type="Proteomes" id="UP000178666"/>
    </source>
</evidence>
<accession>A0A142KE44</accession>
<keyword evidence="1" id="KW-0812">Transmembrane</keyword>